<dbReference type="InterPro" id="IPR036396">
    <property type="entry name" value="Cyt_P450_sf"/>
</dbReference>
<gene>
    <name evidence="9" type="ORF">AB2U05_01440</name>
</gene>
<dbReference type="PANTHER" id="PTHR46696">
    <property type="entry name" value="P450, PUTATIVE (EUROFUNG)-RELATED"/>
    <property type="match status" value="1"/>
</dbReference>
<dbReference type="Gene3D" id="1.10.630.10">
    <property type="entry name" value="Cytochrome P450"/>
    <property type="match status" value="1"/>
</dbReference>
<evidence type="ECO:0000256" key="7">
    <source>
        <dbReference type="RuleBase" id="RU000461"/>
    </source>
</evidence>
<sequence length="416" mass="45827">MQEGTTPEPADEGEQPVQLFDPAVLADPHGFYRGLRAKGRTWHTAIPGAGVDVHALIHFEDVRAGHVDRRLSSNFRPDSPARANEPKPEKPGIFDVVGQHMGNCDPPVQTRLRKLVGQAFSARHVERLRPTVEQRVDELLDAMAGQDEVDLMDAFAWRLALSMICTMLGASAEDEAVFRGWSDSSRGIETERSRIEIATAIAERMQDLLDSRRAEPKDDLLSVLVQAREDDDRLTEQELLSTAFLLLAAGYESVAGLIGSTVLALQNHPEQAALLREKPELLPNAVEEVLRYESPVILNNLRFVAEDMTIGDTEIKKGDLVALSLGSANRDEQRFPNAELFDITRDTSGHLAFGQGIHYCLGAPLARIQAQTAVGRLLQRYPDLKLAADPKDLGWLPTPISRILRTLPVALGPAAR</sequence>
<evidence type="ECO:0000256" key="3">
    <source>
        <dbReference type="ARBA" id="ARBA00022723"/>
    </source>
</evidence>
<evidence type="ECO:0000256" key="6">
    <source>
        <dbReference type="ARBA" id="ARBA00023033"/>
    </source>
</evidence>
<dbReference type="GO" id="GO:0020037">
    <property type="term" value="F:heme binding"/>
    <property type="evidence" value="ECO:0007669"/>
    <property type="project" value="InterPro"/>
</dbReference>
<keyword evidence="5 7" id="KW-0408">Iron</keyword>
<proteinExistence type="inferred from homology"/>
<keyword evidence="6 7" id="KW-0503">Monooxygenase</keyword>
<dbReference type="CDD" id="cd11029">
    <property type="entry name" value="CYP107-like"/>
    <property type="match status" value="1"/>
</dbReference>
<protein>
    <submittedName>
        <fullName evidence="9">Cytochrome P450</fullName>
    </submittedName>
</protein>
<reference evidence="9" key="1">
    <citation type="submission" date="2024-07" db="EMBL/GenBank/DDBJ databases">
        <authorList>
            <person name="Yu S.T."/>
        </authorList>
    </citation>
    <scope>NUCLEOTIDE SEQUENCE</scope>
    <source>
        <strain evidence="9">Y1</strain>
    </source>
</reference>
<dbReference type="PANTHER" id="PTHR46696:SF1">
    <property type="entry name" value="CYTOCHROME P450 YJIB-RELATED"/>
    <property type="match status" value="1"/>
</dbReference>
<evidence type="ECO:0000313" key="9">
    <source>
        <dbReference type="EMBL" id="XDQ77239.1"/>
    </source>
</evidence>
<evidence type="ECO:0000256" key="5">
    <source>
        <dbReference type="ARBA" id="ARBA00023004"/>
    </source>
</evidence>
<keyword evidence="3 7" id="KW-0479">Metal-binding</keyword>
<dbReference type="FunFam" id="1.10.630.10:FF:000018">
    <property type="entry name" value="Cytochrome P450 monooxygenase"/>
    <property type="match status" value="1"/>
</dbReference>
<dbReference type="RefSeq" id="WP_045696007.1">
    <property type="nucleotide sequence ID" value="NZ_CP163445.1"/>
</dbReference>
<keyword evidence="2 7" id="KW-0349">Heme</keyword>
<comment type="similarity">
    <text evidence="1 7">Belongs to the cytochrome P450 family.</text>
</comment>
<dbReference type="InterPro" id="IPR002397">
    <property type="entry name" value="Cyt_P450_B"/>
</dbReference>
<dbReference type="Pfam" id="PF00067">
    <property type="entry name" value="p450"/>
    <property type="match status" value="1"/>
</dbReference>
<dbReference type="InterPro" id="IPR017972">
    <property type="entry name" value="Cyt_P450_CS"/>
</dbReference>
<name>A0AB39TGG5_9ACTN</name>
<evidence type="ECO:0000256" key="4">
    <source>
        <dbReference type="ARBA" id="ARBA00023002"/>
    </source>
</evidence>
<feature type="region of interest" description="Disordered" evidence="8">
    <location>
        <begin position="70"/>
        <end position="91"/>
    </location>
</feature>
<dbReference type="EMBL" id="CP163445">
    <property type="protein sequence ID" value="XDQ77239.1"/>
    <property type="molecule type" value="Genomic_DNA"/>
</dbReference>
<organism evidence="9">
    <name type="scientific">Streptomyces sp. Y1</name>
    <dbReference type="NCBI Taxonomy" id="3238634"/>
    <lineage>
        <taxon>Bacteria</taxon>
        <taxon>Bacillati</taxon>
        <taxon>Actinomycetota</taxon>
        <taxon>Actinomycetes</taxon>
        <taxon>Kitasatosporales</taxon>
        <taxon>Streptomycetaceae</taxon>
        <taxon>Streptomyces</taxon>
    </lineage>
</organism>
<dbReference type="AlphaFoldDB" id="A0AB39TGG5"/>
<evidence type="ECO:0000256" key="2">
    <source>
        <dbReference type="ARBA" id="ARBA00022617"/>
    </source>
</evidence>
<dbReference type="GO" id="GO:0004497">
    <property type="term" value="F:monooxygenase activity"/>
    <property type="evidence" value="ECO:0007669"/>
    <property type="project" value="UniProtKB-KW"/>
</dbReference>
<dbReference type="GO" id="GO:0016705">
    <property type="term" value="F:oxidoreductase activity, acting on paired donors, with incorporation or reduction of molecular oxygen"/>
    <property type="evidence" value="ECO:0007669"/>
    <property type="project" value="InterPro"/>
</dbReference>
<accession>A0AB39TGG5</accession>
<dbReference type="SUPFAM" id="SSF48264">
    <property type="entry name" value="Cytochrome P450"/>
    <property type="match status" value="1"/>
</dbReference>
<keyword evidence="4 7" id="KW-0560">Oxidoreductase</keyword>
<evidence type="ECO:0000256" key="1">
    <source>
        <dbReference type="ARBA" id="ARBA00010617"/>
    </source>
</evidence>
<dbReference type="InterPro" id="IPR001128">
    <property type="entry name" value="Cyt_P450"/>
</dbReference>
<evidence type="ECO:0000256" key="8">
    <source>
        <dbReference type="SAM" id="MobiDB-lite"/>
    </source>
</evidence>
<dbReference type="GO" id="GO:0005506">
    <property type="term" value="F:iron ion binding"/>
    <property type="evidence" value="ECO:0007669"/>
    <property type="project" value="InterPro"/>
</dbReference>
<dbReference type="PROSITE" id="PS00086">
    <property type="entry name" value="CYTOCHROME_P450"/>
    <property type="match status" value="1"/>
</dbReference>
<dbReference type="PRINTS" id="PR00359">
    <property type="entry name" value="BP450"/>
</dbReference>